<dbReference type="EMBL" id="NAEP01000023">
    <property type="protein sequence ID" value="PDQ36031.1"/>
    <property type="molecule type" value="Genomic_DNA"/>
</dbReference>
<name>A0A2A6FTU3_9MICO</name>
<comment type="caution">
    <text evidence="1">The sequence shown here is derived from an EMBL/GenBank/DDBJ whole genome shotgun (WGS) entry which is preliminary data.</text>
</comment>
<dbReference type="Proteomes" id="UP000219994">
    <property type="component" value="Unassembled WGS sequence"/>
</dbReference>
<evidence type="ECO:0000313" key="2">
    <source>
        <dbReference type="Proteomes" id="UP000219994"/>
    </source>
</evidence>
<dbReference type="AlphaFoldDB" id="A0A2A6FTU3"/>
<reference evidence="2" key="1">
    <citation type="submission" date="2017-03" db="EMBL/GenBank/DDBJ databases">
        <authorList>
            <person name="Lund M.B."/>
        </authorList>
    </citation>
    <scope>NUCLEOTIDE SEQUENCE [LARGE SCALE GENOMIC DNA]</scope>
</reference>
<proteinExistence type="predicted"/>
<accession>A0A2A6FTU3</accession>
<evidence type="ECO:0000313" key="1">
    <source>
        <dbReference type="EMBL" id="PDQ36031.1"/>
    </source>
</evidence>
<sequence length="149" mass="16597">MSEQDELLFDAWQERCSQILSELEHVDAFSMIDRANPWSPPSLNAVEKNMLDTWESIDEIPIALKSKYEAFLGEGLRRRFSGVWVKLEPEMIGDTSGNAPSGLGIKYPESGTIDVVSSLLPLAFHAGTGIWWSSSFQVTEHFANTGEFG</sequence>
<gene>
    <name evidence="1" type="ORF">B5766_02500</name>
</gene>
<protein>
    <submittedName>
        <fullName evidence="1">Uncharacterized protein</fullName>
    </submittedName>
</protein>
<organism evidence="1 2">
    <name type="scientific">Candidatus Lumbricidiphila eiseniae</name>
    <dbReference type="NCBI Taxonomy" id="1969409"/>
    <lineage>
        <taxon>Bacteria</taxon>
        <taxon>Bacillati</taxon>
        <taxon>Actinomycetota</taxon>
        <taxon>Actinomycetes</taxon>
        <taxon>Micrococcales</taxon>
        <taxon>Microbacteriaceae</taxon>
        <taxon>Candidatus Lumbricidiphila</taxon>
    </lineage>
</organism>